<dbReference type="OrthoDB" id="2100554at2759"/>
<protein>
    <recommendedName>
        <fullName evidence="3">VWFA domain-containing protein</fullName>
    </recommendedName>
</protein>
<organism evidence="1 2">
    <name type="scientific">Rhizoclosmatium globosum</name>
    <dbReference type="NCBI Taxonomy" id="329046"/>
    <lineage>
        <taxon>Eukaryota</taxon>
        <taxon>Fungi</taxon>
        <taxon>Fungi incertae sedis</taxon>
        <taxon>Chytridiomycota</taxon>
        <taxon>Chytridiomycota incertae sedis</taxon>
        <taxon>Chytridiomycetes</taxon>
        <taxon>Chytridiales</taxon>
        <taxon>Chytriomycetaceae</taxon>
        <taxon>Rhizoclosmatium</taxon>
    </lineage>
</organism>
<dbReference type="EMBL" id="MCGO01000006">
    <property type="protein sequence ID" value="ORY51022.1"/>
    <property type="molecule type" value="Genomic_DNA"/>
</dbReference>
<dbReference type="Proteomes" id="UP000193642">
    <property type="component" value="Unassembled WGS sequence"/>
</dbReference>
<sequence>MHAKWAATLKATPSMCTSHTVLVVDQSGSMRTSDVTDYRHRRTEAKPRSHGNYQQALDLCDEILAVDEGNGACAILLLFLSDGKPSDQIPFLNSHEEIFGSQVRQLSEKFKNQLTVGTIGFAGEGTDFKVLEHMAKQASAGGSVGLFQKSQASSVALSSAVSLLGSKLSQTQTRLTALANTRLTGRGTLRVLETEGIK</sequence>
<gene>
    <name evidence="1" type="ORF">BCR33DRAFT_712960</name>
</gene>
<proteinExistence type="predicted"/>
<evidence type="ECO:0000313" key="2">
    <source>
        <dbReference type="Proteomes" id="UP000193642"/>
    </source>
</evidence>
<keyword evidence="2" id="KW-1185">Reference proteome</keyword>
<evidence type="ECO:0008006" key="3">
    <source>
        <dbReference type="Google" id="ProtNLM"/>
    </source>
</evidence>
<comment type="caution">
    <text evidence="1">The sequence shown here is derived from an EMBL/GenBank/DDBJ whole genome shotgun (WGS) entry which is preliminary data.</text>
</comment>
<evidence type="ECO:0000313" key="1">
    <source>
        <dbReference type="EMBL" id="ORY51022.1"/>
    </source>
</evidence>
<accession>A0A1Y2CVG9</accession>
<name>A0A1Y2CVG9_9FUNG</name>
<dbReference type="AlphaFoldDB" id="A0A1Y2CVG9"/>
<reference evidence="1 2" key="1">
    <citation type="submission" date="2016-07" db="EMBL/GenBank/DDBJ databases">
        <title>Pervasive Adenine N6-methylation of Active Genes in Fungi.</title>
        <authorList>
            <consortium name="DOE Joint Genome Institute"/>
            <person name="Mondo S.J."/>
            <person name="Dannebaum R.O."/>
            <person name="Kuo R.C."/>
            <person name="Labutti K."/>
            <person name="Haridas S."/>
            <person name="Kuo A."/>
            <person name="Salamov A."/>
            <person name="Ahrendt S.R."/>
            <person name="Lipzen A."/>
            <person name="Sullivan W."/>
            <person name="Andreopoulos W.B."/>
            <person name="Clum A."/>
            <person name="Lindquist E."/>
            <person name="Daum C."/>
            <person name="Ramamoorthy G.K."/>
            <person name="Gryganskyi A."/>
            <person name="Culley D."/>
            <person name="Magnuson J.K."/>
            <person name="James T.Y."/>
            <person name="O'Malley M.A."/>
            <person name="Stajich J.E."/>
            <person name="Spatafora J.W."/>
            <person name="Visel A."/>
            <person name="Grigoriev I.V."/>
        </authorList>
    </citation>
    <scope>NUCLEOTIDE SEQUENCE [LARGE SCALE GENOMIC DNA]</scope>
    <source>
        <strain evidence="1 2">JEL800</strain>
    </source>
</reference>